<dbReference type="eggNOG" id="arCOG04269">
    <property type="taxonomic scope" value="Archaea"/>
</dbReference>
<dbReference type="PANTHER" id="PTHR38136">
    <property type="entry name" value="DNA REPAIR PROTEIN"/>
    <property type="match status" value="1"/>
</dbReference>
<dbReference type="EMBL" id="CP000780">
    <property type="protein sequence ID" value="ABS55141.1"/>
    <property type="molecule type" value="Genomic_DNA"/>
</dbReference>
<evidence type="ECO:0000259" key="2">
    <source>
        <dbReference type="Pfam" id="PF04894"/>
    </source>
</evidence>
<dbReference type="HAMAP" id="MF_02096">
    <property type="entry name" value="Nre"/>
    <property type="match status" value="1"/>
</dbReference>
<evidence type="ECO:0000256" key="1">
    <source>
        <dbReference type="HAMAP-Rule" id="MF_02096"/>
    </source>
</evidence>
<dbReference type="Proteomes" id="UP000002408">
    <property type="component" value="Chromosome"/>
</dbReference>
<protein>
    <recommendedName>
        <fullName evidence="1">DNA repair protein</fullName>
    </recommendedName>
</protein>
<dbReference type="PANTHER" id="PTHR38136:SF2">
    <property type="entry name" value="DNA REPAIR PROTEIN"/>
    <property type="match status" value="1"/>
</dbReference>
<comment type="caution">
    <text evidence="1">Lacks conserved residue(s) required for the propagation of feature annotation.</text>
</comment>
<feature type="domain" description="Archaeal Nre C-terminal" evidence="3">
    <location>
        <begin position="283"/>
        <end position="393"/>
    </location>
</feature>
<reference evidence="5" key="1">
    <citation type="journal article" date="2015" name="Microbiology">
        <title>Genome of Methanoregula boonei 6A8 reveals adaptations to oligotrophic peatland environments.</title>
        <authorList>
            <person name="Braeuer S."/>
            <person name="Cadillo-Quiroz H."/>
            <person name="Kyrpides N."/>
            <person name="Woyke T."/>
            <person name="Goodwin L."/>
            <person name="Detter C."/>
            <person name="Podell S."/>
            <person name="Yavitt J.B."/>
            <person name="Zinder S.H."/>
        </authorList>
    </citation>
    <scope>NUCLEOTIDE SEQUENCE [LARGE SCALE GENOMIC DNA]</scope>
    <source>
        <strain evidence="5">DSM 21154 / JCM 14090 / 6A8</strain>
    </source>
</reference>
<evidence type="ECO:0000313" key="5">
    <source>
        <dbReference type="Proteomes" id="UP000002408"/>
    </source>
</evidence>
<dbReference type="InterPro" id="IPR006978">
    <property type="entry name" value="Nre_N"/>
</dbReference>
<dbReference type="KEGG" id="mbn:Mboo_0623"/>
<dbReference type="STRING" id="456442.Mboo_0623"/>
<accession>A7I5Y0</accession>
<dbReference type="HOGENOM" id="CLU_039703_0_0_2"/>
<dbReference type="AlphaFoldDB" id="A7I5Y0"/>
<sequence length="410" mass="46199">MRISLQRMILGKGAYLKQLTAATMQMKSVEVGKELAGSSPPSVFIGSYNYPDIYAGPMIAPMHGDTGIMDRPEEWISRCSQEEIIGYRMNLVRGKRLNNAFDLDNRFVEKLQEIVLSEHSIESEASFETTPAGFSFSEEHTPFGPSAPLERFEIEEERWDSSLEKVFYDTDLLSRDAILGLHRQGMAFSTIQKAFSAGTMGHGGNRHLVPTRWSITACDTMIGDHLLKNVKQCPVIDTVRLYEYASLNNRYAVILLPTAWQYEWTEAFLHVLGNEEYVFSDYEGFKRKTGYSSLGGCYYSCKMAVLEELAREQRQAGVIVLREALPGYVPMGVFNVRENVRSAMQEPPKEFEDLKGALGHVAERFTLPVQRFVTETTLLQDSLRQKQCTLSDFTPHKKVPSLPDGAEGTG</sequence>
<feature type="domain" description="Archaeal Nre N-terminal" evidence="2">
    <location>
        <begin position="23"/>
        <end position="269"/>
    </location>
</feature>
<organism evidence="4 5">
    <name type="scientific">Methanoregula boonei (strain DSM 21154 / JCM 14090 / 6A8)</name>
    <dbReference type="NCBI Taxonomy" id="456442"/>
    <lineage>
        <taxon>Archaea</taxon>
        <taxon>Methanobacteriati</taxon>
        <taxon>Methanobacteriota</taxon>
        <taxon>Stenosarchaea group</taxon>
        <taxon>Methanomicrobia</taxon>
        <taxon>Methanomicrobiales</taxon>
        <taxon>Methanoregulaceae</taxon>
        <taxon>Methanoregula</taxon>
    </lineage>
</organism>
<gene>
    <name evidence="4" type="ordered locus">Mboo_0623</name>
</gene>
<keyword evidence="1" id="KW-0227">DNA damage</keyword>
<comment type="similarity">
    <text evidence="1">Belongs to the Nre family.</text>
</comment>
<dbReference type="InterPro" id="IPR033167">
    <property type="entry name" value="Nre"/>
</dbReference>
<keyword evidence="5" id="KW-1185">Reference proteome</keyword>
<dbReference type="Pfam" id="PF04895">
    <property type="entry name" value="Nre_C"/>
    <property type="match status" value="1"/>
</dbReference>
<comment type="function">
    <text evidence="1">Involved in DNA damage repair.</text>
</comment>
<proteinExistence type="inferred from homology"/>
<evidence type="ECO:0000313" key="4">
    <source>
        <dbReference type="EMBL" id="ABS55141.1"/>
    </source>
</evidence>
<keyword evidence="1" id="KW-0234">DNA repair</keyword>
<dbReference type="Pfam" id="PF04894">
    <property type="entry name" value="Nre_N"/>
    <property type="match status" value="1"/>
</dbReference>
<dbReference type="InterPro" id="IPR006979">
    <property type="entry name" value="Nre_C"/>
</dbReference>
<name>A7I5Y0_METB6</name>
<evidence type="ECO:0000259" key="3">
    <source>
        <dbReference type="Pfam" id="PF04895"/>
    </source>
</evidence>
<dbReference type="GO" id="GO:0006281">
    <property type="term" value="P:DNA repair"/>
    <property type="evidence" value="ECO:0007669"/>
    <property type="project" value="UniProtKB-UniRule"/>
</dbReference>